<dbReference type="AlphaFoldDB" id="A0A7V1N2H8"/>
<reference evidence="2" key="1">
    <citation type="journal article" date="2020" name="mSystems">
        <title>Genome- and Community-Level Interaction Insights into Carbon Utilization and Element Cycling Functions of Hydrothermarchaeota in Hydrothermal Sediment.</title>
        <authorList>
            <person name="Zhou Z."/>
            <person name="Liu Y."/>
            <person name="Xu W."/>
            <person name="Pan J."/>
            <person name="Luo Z.H."/>
            <person name="Li M."/>
        </authorList>
    </citation>
    <scope>NUCLEOTIDE SEQUENCE [LARGE SCALE GENOMIC DNA]</scope>
    <source>
        <strain evidence="2">HyVt-45</strain>
    </source>
</reference>
<protein>
    <submittedName>
        <fullName evidence="2">DUF4143 domain-containing protein</fullName>
    </submittedName>
</protein>
<evidence type="ECO:0000259" key="1">
    <source>
        <dbReference type="Pfam" id="PF13635"/>
    </source>
</evidence>
<dbReference type="OrthoDB" id="9783412at2"/>
<dbReference type="EMBL" id="DRKW01000121">
    <property type="protein sequence ID" value="HEB74001.1"/>
    <property type="molecule type" value="Genomic_DNA"/>
</dbReference>
<name>A0A7V1N2H8_DESA2</name>
<dbReference type="PANTHER" id="PTHR43566:SF1">
    <property type="entry name" value="AAA+ ATPASE DOMAIN-CONTAINING PROTEIN"/>
    <property type="match status" value="1"/>
</dbReference>
<sequence length="146" mass="17275">MFKNLRRYLCLSSCYPLFSNKQKELTKMPKIFWYDTGLRNRLISDFKPLAKRVDKGNLLENAVFKDLLFIVENKANIKFWRTKHGSEIDFVLEQERLSAWEVKSGEVTTAPSGLCSFLRYYPQTKAYVVNAKIQKKEKIYILFPFM</sequence>
<organism evidence="2">
    <name type="scientific">Desulfofervidus auxilii</name>
    <dbReference type="NCBI Taxonomy" id="1621989"/>
    <lineage>
        <taxon>Bacteria</taxon>
        <taxon>Pseudomonadati</taxon>
        <taxon>Thermodesulfobacteriota</taxon>
        <taxon>Candidatus Desulfofervidia</taxon>
        <taxon>Candidatus Desulfofervidales</taxon>
        <taxon>Candidatus Desulfofervidaceae</taxon>
        <taxon>Candidatus Desulfofervidus</taxon>
    </lineage>
</organism>
<dbReference type="InterPro" id="IPR025420">
    <property type="entry name" value="DUF4143"/>
</dbReference>
<evidence type="ECO:0000313" key="2">
    <source>
        <dbReference type="EMBL" id="HEB74001.1"/>
    </source>
</evidence>
<dbReference type="PANTHER" id="PTHR43566">
    <property type="entry name" value="CONSERVED PROTEIN"/>
    <property type="match status" value="1"/>
</dbReference>
<dbReference type="Pfam" id="PF13635">
    <property type="entry name" value="DUF4143"/>
    <property type="match status" value="1"/>
</dbReference>
<proteinExistence type="predicted"/>
<dbReference type="Proteomes" id="UP000886268">
    <property type="component" value="Unassembled WGS sequence"/>
</dbReference>
<gene>
    <name evidence="2" type="ORF">ENJ03_02125</name>
</gene>
<accession>A0A7V1N2H8</accession>
<feature type="domain" description="DUF4143" evidence="1">
    <location>
        <begin position="8"/>
        <end position="105"/>
    </location>
</feature>
<comment type="caution">
    <text evidence="2">The sequence shown here is derived from an EMBL/GenBank/DDBJ whole genome shotgun (WGS) entry which is preliminary data.</text>
</comment>